<evidence type="ECO:0008006" key="3">
    <source>
        <dbReference type="Google" id="ProtNLM"/>
    </source>
</evidence>
<organism evidence="1 2">
    <name type="scientific">Hymenobacter mellowenesis</name>
    <dbReference type="NCBI Taxonomy" id="3063995"/>
    <lineage>
        <taxon>Bacteria</taxon>
        <taxon>Pseudomonadati</taxon>
        <taxon>Bacteroidota</taxon>
        <taxon>Cytophagia</taxon>
        <taxon>Cytophagales</taxon>
        <taxon>Hymenobacteraceae</taxon>
        <taxon>Hymenobacter</taxon>
    </lineage>
</organism>
<comment type="caution">
    <text evidence="1">The sequence shown here is derived from an EMBL/GenBank/DDBJ whole genome shotgun (WGS) entry which is preliminary data.</text>
</comment>
<protein>
    <recommendedName>
        <fullName evidence="3">STAS/SEC14 domain-containing protein</fullName>
    </recommendedName>
</protein>
<accession>A0ABT9AA12</accession>
<reference evidence="1" key="1">
    <citation type="submission" date="2023-07" db="EMBL/GenBank/DDBJ databases">
        <authorList>
            <person name="Kim M.K."/>
        </authorList>
    </citation>
    <scope>NUCLEOTIDE SEQUENCE</scope>
    <source>
        <strain evidence="1">M29</strain>
    </source>
</reference>
<name>A0ABT9AA12_9BACT</name>
<evidence type="ECO:0000313" key="2">
    <source>
        <dbReference type="Proteomes" id="UP001167796"/>
    </source>
</evidence>
<dbReference type="RefSeq" id="WP_305011357.1">
    <property type="nucleotide sequence ID" value="NZ_JAUQSX010000004.1"/>
</dbReference>
<proteinExistence type="predicted"/>
<dbReference type="EMBL" id="JAUQSX010000004">
    <property type="protein sequence ID" value="MDO7846674.1"/>
    <property type="molecule type" value="Genomic_DNA"/>
</dbReference>
<gene>
    <name evidence="1" type="ORF">Q5H92_09925</name>
</gene>
<evidence type="ECO:0000313" key="1">
    <source>
        <dbReference type="EMBL" id="MDO7846674.1"/>
    </source>
</evidence>
<keyword evidence="2" id="KW-1185">Reference proteome</keyword>
<sequence length="134" mass="15273">MEAALAFPFLNVYLHPGPEPVLETQWLGFATGAEFRASVAQALELGREHHVRGWIADDRRLGAVRPRDLQWTHDEVLLAFDRMGLRRLALLESEDALNRLTIDSMYQRALETVSFELRRFTDIEAARAWAAGRA</sequence>
<dbReference type="Proteomes" id="UP001167796">
    <property type="component" value="Unassembled WGS sequence"/>
</dbReference>